<organism evidence="2 3">
    <name type="scientific">Orchesella dallaii</name>
    <dbReference type="NCBI Taxonomy" id="48710"/>
    <lineage>
        <taxon>Eukaryota</taxon>
        <taxon>Metazoa</taxon>
        <taxon>Ecdysozoa</taxon>
        <taxon>Arthropoda</taxon>
        <taxon>Hexapoda</taxon>
        <taxon>Collembola</taxon>
        <taxon>Entomobryomorpha</taxon>
        <taxon>Entomobryoidea</taxon>
        <taxon>Orchesellidae</taxon>
        <taxon>Orchesellinae</taxon>
        <taxon>Orchesella</taxon>
    </lineage>
</organism>
<comment type="caution">
    <text evidence="2">The sequence shown here is derived from an EMBL/GenBank/DDBJ whole genome shotgun (WGS) entry which is preliminary data.</text>
</comment>
<reference evidence="2 3" key="1">
    <citation type="submission" date="2024-08" db="EMBL/GenBank/DDBJ databases">
        <authorList>
            <person name="Cucini C."/>
            <person name="Frati F."/>
        </authorList>
    </citation>
    <scope>NUCLEOTIDE SEQUENCE [LARGE SCALE GENOMIC DNA]</scope>
</reference>
<dbReference type="Proteomes" id="UP001642540">
    <property type="component" value="Unassembled WGS sequence"/>
</dbReference>
<keyword evidence="1" id="KW-0472">Membrane</keyword>
<sequence>MLSPVTFRYLLLCQNLMWWGGGTPFNLILYQTKREVLLKPIIAASPGRKVNHVFSICMNVIYVIFVANRLTIKLQETEKTESSFNHIMQLSYVLTCYVVSVLLNIQTILNGDTIPFFIAEYFKFFKRIQGTYASK</sequence>
<accession>A0ABP1PQ75</accession>
<keyword evidence="1" id="KW-0812">Transmembrane</keyword>
<name>A0ABP1PQ75_9HEXA</name>
<evidence type="ECO:0000313" key="3">
    <source>
        <dbReference type="Proteomes" id="UP001642540"/>
    </source>
</evidence>
<dbReference type="EMBL" id="CAXLJM020000007">
    <property type="protein sequence ID" value="CAL8073166.1"/>
    <property type="molecule type" value="Genomic_DNA"/>
</dbReference>
<gene>
    <name evidence="2" type="ORF">ODALV1_LOCUS2522</name>
</gene>
<protein>
    <submittedName>
        <fullName evidence="2">Uncharacterized protein</fullName>
    </submittedName>
</protein>
<keyword evidence="1" id="KW-1133">Transmembrane helix</keyword>
<proteinExistence type="predicted"/>
<evidence type="ECO:0000256" key="1">
    <source>
        <dbReference type="SAM" id="Phobius"/>
    </source>
</evidence>
<keyword evidence="3" id="KW-1185">Reference proteome</keyword>
<evidence type="ECO:0000313" key="2">
    <source>
        <dbReference type="EMBL" id="CAL8073166.1"/>
    </source>
</evidence>
<feature type="transmembrane region" description="Helical" evidence="1">
    <location>
        <begin position="6"/>
        <end position="29"/>
    </location>
</feature>
<feature type="transmembrane region" description="Helical" evidence="1">
    <location>
        <begin position="87"/>
        <end position="105"/>
    </location>
</feature>
<feature type="transmembrane region" description="Helical" evidence="1">
    <location>
        <begin position="50"/>
        <end position="67"/>
    </location>
</feature>